<name>A0ACD3RIZ9_LARCR</name>
<accession>A0ACD3RIZ9</accession>
<proteinExistence type="predicted"/>
<dbReference type="EMBL" id="CM011678">
    <property type="protein sequence ID" value="TMS19119.1"/>
    <property type="molecule type" value="Genomic_DNA"/>
</dbReference>
<evidence type="ECO:0000313" key="2">
    <source>
        <dbReference type="Proteomes" id="UP000793456"/>
    </source>
</evidence>
<comment type="caution">
    <text evidence="1">The sequence shown here is derived from an EMBL/GenBank/DDBJ whole genome shotgun (WGS) entry which is preliminary data.</text>
</comment>
<reference evidence="1" key="1">
    <citation type="submission" date="2018-11" db="EMBL/GenBank/DDBJ databases">
        <title>The sequence and de novo assembly of Larimichthys crocea genome using PacBio and Hi-C technologies.</title>
        <authorList>
            <person name="Xu P."/>
            <person name="Chen B."/>
            <person name="Zhou Z."/>
            <person name="Ke Q."/>
            <person name="Wu Y."/>
            <person name="Bai H."/>
            <person name="Pu F."/>
        </authorList>
    </citation>
    <scope>NUCLEOTIDE SEQUENCE</scope>
    <source>
        <tissue evidence="1">Muscle</tissue>
    </source>
</reference>
<gene>
    <name evidence="1" type="ORF">E3U43_003440</name>
</gene>
<sequence length="157" mass="17540">MTKGGNTIRMETCVPGGRTLPWRRLRSRPSAWWSSMEITALTRSPLNGRHTLGENIADNGGLKAAYKAYVNWIKKNGEEATLPALGMTNHQLFFVGFAQVWCSVRTPESSHEGVITDPHSPSRFRVIGTISNSHEFSKHFGCKADSAMNPKHKCELW</sequence>
<organism evidence="1 2">
    <name type="scientific">Larimichthys crocea</name>
    <name type="common">Large yellow croaker</name>
    <name type="synonym">Pseudosciaena crocea</name>
    <dbReference type="NCBI Taxonomy" id="215358"/>
    <lineage>
        <taxon>Eukaryota</taxon>
        <taxon>Metazoa</taxon>
        <taxon>Chordata</taxon>
        <taxon>Craniata</taxon>
        <taxon>Vertebrata</taxon>
        <taxon>Euteleostomi</taxon>
        <taxon>Actinopterygii</taxon>
        <taxon>Neopterygii</taxon>
        <taxon>Teleostei</taxon>
        <taxon>Neoteleostei</taxon>
        <taxon>Acanthomorphata</taxon>
        <taxon>Eupercaria</taxon>
        <taxon>Sciaenidae</taxon>
        <taxon>Larimichthys</taxon>
    </lineage>
</organism>
<dbReference type="Proteomes" id="UP000793456">
    <property type="component" value="Chromosome V"/>
</dbReference>
<keyword evidence="2" id="KW-1185">Reference proteome</keyword>
<protein>
    <submittedName>
        <fullName evidence="1">Uncharacterized protein</fullName>
    </submittedName>
</protein>
<evidence type="ECO:0000313" key="1">
    <source>
        <dbReference type="EMBL" id="TMS19119.1"/>
    </source>
</evidence>